<evidence type="ECO:0000313" key="4">
    <source>
        <dbReference type="Proteomes" id="UP000003763"/>
    </source>
</evidence>
<dbReference type="Proteomes" id="UP000003763">
    <property type="component" value="Unassembled WGS sequence"/>
</dbReference>
<feature type="compositionally biased region" description="Basic and acidic residues" evidence="1">
    <location>
        <begin position="335"/>
        <end position="345"/>
    </location>
</feature>
<organism evidence="3 4">
    <name type="scientific">[Clostridium] citroniae WAL-17108</name>
    <dbReference type="NCBI Taxonomy" id="742733"/>
    <lineage>
        <taxon>Bacteria</taxon>
        <taxon>Bacillati</taxon>
        <taxon>Bacillota</taxon>
        <taxon>Clostridia</taxon>
        <taxon>Lachnospirales</taxon>
        <taxon>Lachnospiraceae</taxon>
        <taxon>Enterocloster</taxon>
    </lineage>
</organism>
<proteinExistence type="predicted"/>
<feature type="transmembrane region" description="Helical" evidence="2">
    <location>
        <begin position="223"/>
        <end position="242"/>
    </location>
</feature>
<comment type="caution">
    <text evidence="3">The sequence shown here is derived from an EMBL/GenBank/DDBJ whole genome shotgun (WGS) entry which is preliminary data.</text>
</comment>
<feature type="compositionally biased region" description="Basic and acidic residues" evidence="1">
    <location>
        <begin position="313"/>
        <end position="326"/>
    </location>
</feature>
<keyword evidence="2" id="KW-0812">Transmembrane</keyword>
<name>G5HDA7_9FIRM</name>
<dbReference type="eggNOG" id="ENOG5033MQT">
    <property type="taxonomic scope" value="Bacteria"/>
</dbReference>
<accession>G5HDA7</accession>
<sequence length="345" mass="37934">MNKKEFLEELGGYLAILDEKEQQDILEEYSQHIDMKIENGLSEEDAIRDFGHIGELAGEILEAYHVNPEYKGAGALKVKKGTKAAAKKGKQLLYTVSGFFRKGREAAGRFLALCWGKTKKGIVRAKAALSRPWKGERPAHAGRWSRTGSGIRTLLPMSKRKADSIFSEGQAAPGGEDGIPDSAGPVYGGVMPGAVNTVSGTRAGRTSCLSGFKKWPGKICRSIGALMGYCLRLVLFTVLWGIRWCWNCCMIFLALISAVFTLAFLFLFGVAAVWLSQGFPFMGTSLMSLGLILCGVSFTYLCVSFLRLHKKGKEASGRKTDDRDTDDRDTDDQKEETQLKEVRHA</sequence>
<evidence type="ECO:0000256" key="1">
    <source>
        <dbReference type="SAM" id="MobiDB-lite"/>
    </source>
</evidence>
<feature type="transmembrane region" description="Helical" evidence="2">
    <location>
        <begin position="249"/>
        <end position="274"/>
    </location>
</feature>
<dbReference type="EMBL" id="ADLJ01000004">
    <property type="protein sequence ID" value="EHF00391.1"/>
    <property type="molecule type" value="Genomic_DNA"/>
</dbReference>
<keyword evidence="2" id="KW-0472">Membrane</keyword>
<evidence type="ECO:0008006" key="5">
    <source>
        <dbReference type="Google" id="ProtNLM"/>
    </source>
</evidence>
<evidence type="ECO:0000256" key="2">
    <source>
        <dbReference type="SAM" id="Phobius"/>
    </source>
</evidence>
<dbReference type="HOGENOM" id="CLU_876338_0_0_9"/>
<gene>
    <name evidence="3" type="ORF">HMPREF9469_00569</name>
</gene>
<feature type="transmembrane region" description="Helical" evidence="2">
    <location>
        <begin position="286"/>
        <end position="308"/>
    </location>
</feature>
<dbReference type="PATRIC" id="fig|742733.3.peg.595"/>
<dbReference type="RefSeq" id="WP_007858975.1">
    <property type="nucleotide sequence ID" value="NZ_JH376420.1"/>
</dbReference>
<dbReference type="Pfam" id="PF22564">
    <property type="entry name" value="HAAS"/>
    <property type="match status" value="1"/>
</dbReference>
<evidence type="ECO:0000313" key="3">
    <source>
        <dbReference type="EMBL" id="EHF00391.1"/>
    </source>
</evidence>
<keyword evidence="2" id="KW-1133">Transmembrane helix</keyword>
<feature type="region of interest" description="Disordered" evidence="1">
    <location>
        <begin position="312"/>
        <end position="345"/>
    </location>
</feature>
<reference evidence="3 4" key="1">
    <citation type="submission" date="2011-08" db="EMBL/GenBank/DDBJ databases">
        <title>The Genome Sequence of Clostridium citroniae WAL-17108.</title>
        <authorList>
            <consortium name="The Broad Institute Genome Sequencing Platform"/>
            <person name="Earl A."/>
            <person name="Ward D."/>
            <person name="Feldgarden M."/>
            <person name="Gevers D."/>
            <person name="Finegold S.M."/>
            <person name="Summanen P.H."/>
            <person name="Molitoris D.R."/>
            <person name="Vaisanen M.L."/>
            <person name="Daigneault M."/>
            <person name="Allen-Vercoe E."/>
            <person name="Young S.K."/>
            <person name="Zeng Q."/>
            <person name="Gargeya S."/>
            <person name="Fitzgerald M."/>
            <person name="Haas B."/>
            <person name="Abouelleil A."/>
            <person name="Alvarado L."/>
            <person name="Arachchi H.M."/>
            <person name="Berlin A."/>
            <person name="Brown A."/>
            <person name="Chapman S.B."/>
            <person name="Chen Z."/>
            <person name="Dunbar C."/>
            <person name="Freedman E."/>
            <person name="Gearin G."/>
            <person name="Gellesch M."/>
            <person name="Goldberg J."/>
            <person name="Griggs A."/>
            <person name="Gujja S."/>
            <person name="Heiman D."/>
            <person name="Howarth C."/>
            <person name="Larson L."/>
            <person name="Lui A."/>
            <person name="MacDonald P.J.P."/>
            <person name="Montmayeur A."/>
            <person name="Murphy C."/>
            <person name="Neiman D."/>
            <person name="Pearson M."/>
            <person name="Priest M."/>
            <person name="Roberts A."/>
            <person name="Saif S."/>
            <person name="Shea T."/>
            <person name="Shenoy N."/>
            <person name="Sisk P."/>
            <person name="Stolte C."/>
            <person name="Sykes S."/>
            <person name="Wortman J."/>
            <person name="Nusbaum C."/>
            <person name="Birren B."/>
        </authorList>
    </citation>
    <scope>NUCLEOTIDE SEQUENCE [LARGE SCALE GENOMIC DNA]</scope>
    <source>
        <strain evidence="3 4">WAL-17108</strain>
    </source>
</reference>
<protein>
    <recommendedName>
        <fullName evidence="5">DUF1700 domain-containing protein</fullName>
    </recommendedName>
</protein>
<dbReference type="AlphaFoldDB" id="G5HDA7"/>